<dbReference type="Proteomes" id="UP000257136">
    <property type="component" value="Unassembled WGS sequence"/>
</dbReference>
<dbReference type="GO" id="GO:0030247">
    <property type="term" value="F:polysaccharide binding"/>
    <property type="evidence" value="ECO:0007669"/>
    <property type="project" value="InterPro"/>
</dbReference>
<gene>
    <name evidence="2" type="ORF">C8P67_11186</name>
</gene>
<evidence type="ECO:0000313" key="3">
    <source>
        <dbReference type="Proteomes" id="UP000257136"/>
    </source>
</evidence>
<dbReference type="Gene3D" id="2.60.40.10">
    <property type="entry name" value="Immunoglobulins"/>
    <property type="match status" value="2"/>
</dbReference>
<proteinExistence type="predicted"/>
<evidence type="ECO:0000313" key="2">
    <source>
        <dbReference type="EMBL" id="REG96113.1"/>
    </source>
</evidence>
<dbReference type="SUPFAM" id="SSF81296">
    <property type="entry name" value="E set domains"/>
    <property type="match status" value="1"/>
</dbReference>
<accession>A0A3E0EED4</accession>
<name>A0A3E0EED4_9FLAO</name>
<sequence>MKNYILNRKYCTVVTIIFMMFVSLLFNACDNNDNEGGAITISKVYLEDVNSSVLDRQVTFARLGQLIRVEGAGFEGLKKVYINGFETYFNVVYVSRTSMLVSISADTPTIDADPAVRNTIRFVNDSNEVIFPFEIRSGAPVITSISNTLPKAGEMITVFGSGLTEIEKVVFPGNIAVTSGITSDEDGEFFTVTVPAGVSTNGGSLLVEGANGGAYSPAYFNFKKGVILDFDGNGTHGFWGSDVGMIKDADLESAAIGMQNISQGKYVPHRPSRIASFAAGANRCSEAWTAGTGTDNWRGQLTPYIPASTPLDQVAFQFDIYVPQDWTNTGYLKICLINNFNGGAWTGGLYNFVPWLTDEGKVVPFKTAGWQTVTVPLTKFYSFSKGDFTFEDVLAFREAATYQNFGVWFENSNVKWSNVSGESSELEFPSSATSVSVYTDNWRIVSLNTPVYSDFSN</sequence>
<dbReference type="AlphaFoldDB" id="A0A3E0EED4"/>
<evidence type="ECO:0000259" key="1">
    <source>
        <dbReference type="Pfam" id="PF18329"/>
    </source>
</evidence>
<organism evidence="2 3">
    <name type="scientific">Flavobacterium aquicola</name>
    <dbReference type="NCBI Taxonomy" id="1682742"/>
    <lineage>
        <taxon>Bacteria</taxon>
        <taxon>Pseudomonadati</taxon>
        <taxon>Bacteroidota</taxon>
        <taxon>Flavobacteriia</taxon>
        <taxon>Flavobacteriales</taxon>
        <taxon>Flavobacteriaceae</taxon>
        <taxon>Flavobacterium</taxon>
    </lineage>
</organism>
<feature type="domain" description="Surface glycan-binding protein B xyloglucan binding" evidence="1">
    <location>
        <begin position="220"/>
        <end position="445"/>
    </location>
</feature>
<reference evidence="2 3" key="1">
    <citation type="submission" date="2018-08" db="EMBL/GenBank/DDBJ databases">
        <title>Genomic Encyclopedia of Archaeal and Bacterial Type Strains, Phase II (KMG-II): from individual species to whole genera.</title>
        <authorList>
            <person name="Goeker M."/>
        </authorList>
    </citation>
    <scope>NUCLEOTIDE SEQUENCE [LARGE SCALE GENOMIC DNA]</scope>
    <source>
        <strain evidence="2 3">DSM 100880</strain>
    </source>
</reference>
<dbReference type="RefSeq" id="WP_115814352.1">
    <property type="nucleotide sequence ID" value="NZ_QUNI01000011.1"/>
</dbReference>
<dbReference type="OrthoDB" id="660167at2"/>
<dbReference type="InterPro" id="IPR040475">
    <property type="entry name" value="SGBP_B_XBD"/>
</dbReference>
<comment type="caution">
    <text evidence="2">The sequence shown here is derived from an EMBL/GenBank/DDBJ whole genome shotgun (WGS) entry which is preliminary data.</text>
</comment>
<dbReference type="InterPro" id="IPR013783">
    <property type="entry name" value="Ig-like_fold"/>
</dbReference>
<dbReference type="InterPro" id="IPR014756">
    <property type="entry name" value="Ig_E-set"/>
</dbReference>
<protein>
    <recommendedName>
        <fullName evidence="1">Surface glycan-binding protein B xyloglucan binding domain-containing protein</fullName>
    </recommendedName>
</protein>
<dbReference type="EMBL" id="QUNI01000011">
    <property type="protein sequence ID" value="REG96113.1"/>
    <property type="molecule type" value="Genomic_DNA"/>
</dbReference>
<keyword evidence="3" id="KW-1185">Reference proteome</keyword>
<dbReference type="Pfam" id="PF18329">
    <property type="entry name" value="SGBP_B_XBD"/>
    <property type="match status" value="1"/>
</dbReference>